<evidence type="ECO:0000256" key="6">
    <source>
        <dbReference type="SAM" id="MobiDB-lite"/>
    </source>
</evidence>
<keyword evidence="5" id="KW-0046">Antibiotic resistance</keyword>
<dbReference type="Pfam" id="PF01061">
    <property type="entry name" value="ABC2_membrane"/>
    <property type="match status" value="1"/>
</dbReference>
<feature type="transmembrane region" description="Helical" evidence="7">
    <location>
        <begin position="97"/>
        <end position="121"/>
    </location>
</feature>
<feature type="domain" description="ABC-2 type transporter transmembrane" evidence="8">
    <location>
        <begin position="7"/>
        <end position="201"/>
    </location>
</feature>
<dbReference type="InterPro" id="IPR013525">
    <property type="entry name" value="ABC2_TM"/>
</dbReference>
<feature type="transmembrane region" description="Helical" evidence="7">
    <location>
        <begin position="170"/>
        <end position="198"/>
    </location>
</feature>
<feature type="transmembrane region" description="Helical" evidence="7">
    <location>
        <begin position="20"/>
        <end position="42"/>
    </location>
</feature>
<organism evidence="9 10">
    <name type="scientific">Arthrobacter livingstonensis</name>
    <dbReference type="NCBI Taxonomy" id="670078"/>
    <lineage>
        <taxon>Bacteria</taxon>
        <taxon>Bacillati</taxon>
        <taxon>Actinomycetota</taxon>
        <taxon>Actinomycetes</taxon>
        <taxon>Micrococcales</taxon>
        <taxon>Micrococcaceae</taxon>
        <taxon>Arthrobacter</taxon>
    </lineage>
</organism>
<dbReference type="EMBL" id="QJVD01000024">
    <property type="protein sequence ID" value="PYI65477.1"/>
    <property type="molecule type" value="Genomic_DNA"/>
</dbReference>
<dbReference type="GO" id="GO:0046677">
    <property type="term" value="P:response to antibiotic"/>
    <property type="evidence" value="ECO:0007669"/>
    <property type="project" value="UniProtKB-KW"/>
</dbReference>
<dbReference type="InterPro" id="IPR051784">
    <property type="entry name" value="Nod_factor_ABC_transporter"/>
</dbReference>
<evidence type="ECO:0000313" key="10">
    <source>
        <dbReference type="Proteomes" id="UP000247832"/>
    </source>
</evidence>
<protein>
    <submittedName>
        <fullName evidence="9">ABC transporter</fullName>
    </submittedName>
</protein>
<dbReference type="RefSeq" id="WP_110502399.1">
    <property type="nucleotide sequence ID" value="NZ_QJVD01000024.1"/>
</dbReference>
<feature type="transmembrane region" description="Helical" evidence="7">
    <location>
        <begin position="218"/>
        <end position="239"/>
    </location>
</feature>
<dbReference type="InterPro" id="IPR000412">
    <property type="entry name" value="ABC_2_transport"/>
</dbReference>
<keyword evidence="3 7" id="KW-1133">Transmembrane helix</keyword>
<evidence type="ECO:0000313" key="9">
    <source>
        <dbReference type="EMBL" id="PYI65477.1"/>
    </source>
</evidence>
<evidence type="ECO:0000259" key="8">
    <source>
        <dbReference type="Pfam" id="PF01061"/>
    </source>
</evidence>
<feature type="transmembrane region" description="Helical" evidence="7">
    <location>
        <begin position="133"/>
        <end position="158"/>
    </location>
</feature>
<keyword evidence="4 7" id="KW-0472">Membrane</keyword>
<feature type="transmembrane region" description="Helical" evidence="7">
    <location>
        <begin position="54"/>
        <end position="76"/>
    </location>
</feature>
<keyword evidence="2 7" id="KW-0812">Transmembrane</keyword>
<accession>A0A2V5LRK1</accession>
<dbReference type="PANTHER" id="PTHR43229:SF2">
    <property type="entry name" value="NODULATION PROTEIN J"/>
    <property type="match status" value="1"/>
</dbReference>
<gene>
    <name evidence="9" type="ORF">CVV68_18070</name>
</gene>
<feature type="compositionally biased region" description="Low complexity" evidence="6">
    <location>
        <begin position="253"/>
        <end position="276"/>
    </location>
</feature>
<feature type="region of interest" description="Disordered" evidence="6">
    <location>
        <begin position="248"/>
        <end position="276"/>
    </location>
</feature>
<evidence type="ECO:0000256" key="7">
    <source>
        <dbReference type="SAM" id="Phobius"/>
    </source>
</evidence>
<evidence type="ECO:0000256" key="1">
    <source>
        <dbReference type="ARBA" id="ARBA00004141"/>
    </source>
</evidence>
<dbReference type="GO" id="GO:0140359">
    <property type="term" value="F:ABC-type transporter activity"/>
    <property type="evidence" value="ECO:0007669"/>
    <property type="project" value="InterPro"/>
</dbReference>
<dbReference type="PANTHER" id="PTHR43229">
    <property type="entry name" value="NODULATION PROTEIN J"/>
    <property type="match status" value="1"/>
</dbReference>
<dbReference type="PIRSF" id="PIRSF006648">
    <property type="entry name" value="DrrB"/>
    <property type="match status" value="1"/>
</dbReference>
<comment type="subcellular location">
    <subcellularLocation>
        <location evidence="1">Membrane</location>
        <topology evidence="1">Multi-pass membrane protein</topology>
    </subcellularLocation>
</comment>
<dbReference type="OrthoDB" id="63188at2"/>
<sequence length="276" mass="28790">MSTHFLRLEIIRMLRDPKYLALAVLAPIGFYLLFATLFGGGPVQPGQLKGTVEIMVAMAAYGAIWAVLSTTAPRIAEERQIGWLQQLHAMPLPTSQVLFAKVAASVATALPAIVLVCTTAALLKGVALTPGQWLALTGAMWAGSSVFAALGIAIGYALGADSAYPVSYGLYMAMSAMGGLWVPPAILPSGMASFAHALPTYQLASLGWRIAAGQRPTLSSIAVLAAWGLGLSGVAVLAYRRPGMPVRRRRRPALSTTTLSTTAPSTTAPSTTVPDA</sequence>
<dbReference type="AlphaFoldDB" id="A0A2V5LRK1"/>
<reference evidence="9 10" key="1">
    <citation type="submission" date="2018-05" db="EMBL/GenBank/DDBJ databases">
        <title>Genetic diversity of glacier-inhabiting Cryobacterium bacteria in China and description of Cryobacterium mengkeensis sp. nov. and Arthrobacter glacialis sp. nov.</title>
        <authorList>
            <person name="Liu Q."/>
            <person name="Xin Y.-H."/>
        </authorList>
    </citation>
    <scope>NUCLEOTIDE SEQUENCE [LARGE SCALE GENOMIC DNA]</scope>
    <source>
        <strain evidence="9 10">LI2</strain>
    </source>
</reference>
<evidence type="ECO:0000256" key="2">
    <source>
        <dbReference type="ARBA" id="ARBA00022692"/>
    </source>
</evidence>
<name>A0A2V5LRK1_9MICC</name>
<proteinExistence type="predicted"/>
<keyword evidence="10" id="KW-1185">Reference proteome</keyword>
<evidence type="ECO:0000256" key="5">
    <source>
        <dbReference type="ARBA" id="ARBA00023251"/>
    </source>
</evidence>
<dbReference type="GO" id="GO:0043190">
    <property type="term" value="C:ATP-binding cassette (ABC) transporter complex"/>
    <property type="evidence" value="ECO:0007669"/>
    <property type="project" value="InterPro"/>
</dbReference>
<evidence type="ECO:0000256" key="4">
    <source>
        <dbReference type="ARBA" id="ARBA00023136"/>
    </source>
</evidence>
<evidence type="ECO:0000256" key="3">
    <source>
        <dbReference type="ARBA" id="ARBA00022989"/>
    </source>
</evidence>
<comment type="caution">
    <text evidence="9">The sequence shown here is derived from an EMBL/GenBank/DDBJ whole genome shotgun (WGS) entry which is preliminary data.</text>
</comment>
<dbReference type="Proteomes" id="UP000247832">
    <property type="component" value="Unassembled WGS sequence"/>
</dbReference>